<dbReference type="EMBL" id="SRLO01005361">
    <property type="protein sequence ID" value="TNN29671.1"/>
    <property type="molecule type" value="Genomic_DNA"/>
</dbReference>
<keyword evidence="1" id="KW-0472">Membrane</keyword>
<gene>
    <name evidence="2" type="ORF">EYF80_060180</name>
</gene>
<accession>A0A4Z2EM74</accession>
<evidence type="ECO:0000313" key="2">
    <source>
        <dbReference type="EMBL" id="TNN29671.1"/>
    </source>
</evidence>
<keyword evidence="1" id="KW-1133">Transmembrane helix</keyword>
<protein>
    <submittedName>
        <fullName evidence="2">Uncharacterized protein</fullName>
    </submittedName>
</protein>
<proteinExistence type="predicted"/>
<feature type="transmembrane region" description="Helical" evidence="1">
    <location>
        <begin position="51"/>
        <end position="68"/>
    </location>
</feature>
<feature type="transmembrane region" description="Helical" evidence="1">
    <location>
        <begin position="12"/>
        <end position="31"/>
    </location>
</feature>
<dbReference type="Proteomes" id="UP000314294">
    <property type="component" value="Unassembled WGS sequence"/>
</dbReference>
<evidence type="ECO:0000313" key="3">
    <source>
        <dbReference type="Proteomes" id="UP000314294"/>
    </source>
</evidence>
<sequence>MSTMMFRPFKDVESVTVWWCLLVLVVVLVVVPVGSGCRPGGGACWFWLSSWWWRLLVLVVVLVVAPVGSGCSPDGGCDVGCEGSSMMSWFLQPIGRRWRCLSLVDGVVCDSSGASRTSRRVT</sequence>
<comment type="caution">
    <text evidence="2">The sequence shown here is derived from an EMBL/GenBank/DDBJ whole genome shotgun (WGS) entry which is preliminary data.</text>
</comment>
<keyword evidence="3" id="KW-1185">Reference proteome</keyword>
<reference evidence="2 3" key="1">
    <citation type="submission" date="2019-03" db="EMBL/GenBank/DDBJ databases">
        <title>First draft genome of Liparis tanakae, snailfish: a comprehensive survey of snailfish specific genes.</title>
        <authorList>
            <person name="Kim W."/>
            <person name="Song I."/>
            <person name="Jeong J.-H."/>
            <person name="Kim D."/>
            <person name="Kim S."/>
            <person name="Ryu S."/>
            <person name="Song J.Y."/>
            <person name="Lee S.K."/>
        </authorList>
    </citation>
    <scope>NUCLEOTIDE SEQUENCE [LARGE SCALE GENOMIC DNA]</scope>
    <source>
        <tissue evidence="2">Muscle</tissue>
    </source>
</reference>
<organism evidence="2 3">
    <name type="scientific">Liparis tanakae</name>
    <name type="common">Tanaka's snailfish</name>
    <dbReference type="NCBI Taxonomy" id="230148"/>
    <lineage>
        <taxon>Eukaryota</taxon>
        <taxon>Metazoa</taxon>
        <taxon>Chordata</taxon>
        <taxon>Craniata</taxon>
        <taxon>Vertebrata</taxon>
        <taxon>Euteleostomi</taxon>
        <taxon>Actinopterygii</taxon>
        <taxon>Neopterygii</taxon>
        <taxon>Teleostei</taxon>
        <taxon>Neoteleostei</taxon>
        <taxon>Acanthomorphata</taxon>
        <taxon>Eupercaria</taxon>
        <taxon>Perciformes</taxon>
        <taxon>Cottioidei</taxon>
        <taxon>Cottales</taxon>
        <taxon>Liparidae</taxon>
        <taxon>Liparis</taxon>
    </lineage>
</organism>
<evidence type="ECO:0000256" key="1">
    <source>
        <dbReference type="SAM" id="Phobius"/>
    </source>
</evidence>
<name>A0A4Z2EM74_9TELE</name>
<dbReference type="AlphaFoldDB" id="A0A4Z2EM74"/>
<keyword evidence="1" id="KW-0812">Transmembrane</keyword>